<sequence>MTVGSLTVSPPHILDYQDEGKVEFFEGNFTEYEEYKKRTLGAEALEPHRIKYKKMTK</sequence>
<proteinExistence type="predicted"/>
<dbReference type="PANTHER" id="PTHR43858">
    <property type="entry name" value="ENERGY-DEPENDENT TRANSLATIONAL THROTTLE PROTEIN ETTA"/>
    <property type="match status" value="1"/>
</dbReference>
<gene>
    <name evidence="1" type="primary">yjjK_4</name>
    <name evidence="1" type="ORF">NCTC8105_04241</name>
</gene>
<keyword evidence="1" id="KW-0547">Nucleotide-binding</keyword>
<dbReference type="GO" id="GO:0045900">
    <property type="term" value="P:negative regulation of translational elongation"/>
    <property type="evidence" value="ECO:0007669"/>
    <property type="project" value="InterPro"/>
</dbReference>
<evidence type="ECO:0000313" key="2">
    <source>
        <dbReference type="Proteomes" id="UP000254821"/>
    </source>
</evidence>
<organism evidence="1 2">
    <name type="scientific">Hafnia alvei</name>
    <dbReference type="NCBI Taxonomy" id="569"/>
    <lineage>
        <taxon>Bacteria</taxon>
        <taxon>Pseudomonadati</taxon>
        <taxon>Pseudomonadota</taxon>
        <taxon>Gammaproteobacteria</taxon>
        <taxon>Enterobacterales</taxon>
        <taxon>Hafniaceae</taxon>
        <taxon>Hafnia</taxon>
    </lineage>
</organism>
<dbReference type="EMBL" id="UGHP01000001">
    <property type="protein sequence ID" value="STQ82034.1"/>
    <property type="molecule type" value="Genomic_DNA"/>
</dbReference>
<reference evidence="1 2" key="1">
    <citation type="submission" date="2018-06" db="EMBL/GenBank/DDBJ databases">
        <authorList>
            <consortium name="Pathogen Informatics"/>
            <person name="Doyle S."/>
        </authorList>
    </citation>
    <scope>NUCLEOTIDE SEQUENCE [LARGE SCALE GENOMIC DNA]</scope>
    <source>
        <strain evidence="1 2">NCTC8105</strain>
    </source>
</reference>
<dbReference type="InterPro" id="IPR022374">
    <property type="entry name" value="EttA"/>
</dbReference>
<name>A0A377PPV2_HAFAL</name>
<dbReference type="AlphaFoldDB" id="A0A377PPV2"/>
<protein>
    <submittedName>
        <fullName evidence="1">Uncharacterized ABC transporter ATP-binding protein YjjK</fullName>
    </submittedName>
</protein>
<dbReference type="Proteomes" id="UP000254821">
    <property type="component" value="Unassembled WGS sequence"/>
</dbReference>
<accession>A0A377PPV2</accession>
<keyword evidence="1" id="KW-0067">ATP-binding</keyword>
<evidence type="ECO:0000313" key="1">
    <source>
        <dbReference type="EMBL" id="STQ82034.1"/>
    </source>
</evidence>
<dbReference type="PANTHER" id="PTHR43858:SF1">
    <property type="entry name" value="ABC TRANSPORTER-RELATED PROTEIN"/>
    <property type="match status" value="1"/>
</dbReference>
<dbReference type="GO" id="GO:0005524">
    <property type="term" value="F:ATP binding"/>
    <property type="evidence" value="ECO:0007669"/>
    <property type="project" value="UniProtKB-KW"/>
</dbReference>